<evidence type="ECO:0000313" key="4">
    <source>
        <dbReference type="Proteomes" id="UP000499080"/>
    </source>
</evidence>
<name>A0A4Y2V832_ARAVE</name>
<keyword evidence="4" id="KW-1185">Reference proteome</keyword>
<feature type="region of interest" description="Disordered" evidence="1">
    <location>
        <begin position="1"/>
        <end position="26"/>
    </location>
</feature>
<evidence type="ECO:0000313" key="3">
    <source>
        <dbReference type="EMBL" id="GBO20575.1"/>
    </source>
</evidence>
<organism evidence="2 4">
    <name type="scientific">Araneus ventricosus</name>
    <name type="common">Orbweaver spider</name>
    <name type="synonym">Epeira ventricosa</name>
    <dbReference type="NCBI Taxonomy" id="182803"/>
    <lineage>
        <taxon>Eukaryota</taxon>
        <taxon>Metazoa</taxon>
        <taxon>Ecdysozoa</taxon>
        <taxon>Arthropoda</taxon>
        <taxon>Chelicerata</taxon>
        <taxon>Arachnida</taxon>
        <taxon>Araneae</taxon>
        <taxon>Araneomorphae</taxon>
        <taxon>Entelegynae</taxon>
        <taxon>Araneoidea</taxon>
        <taxon>Araneidae</taxon>
        <taxon>Araneus</taxon>
    </lineage>
</organism>
<gene>
    <name evidence="2" type="ORF">AVEN_193283_1</name>
    <name evidence="3" type="ORF">AVEN_202032_1</name>
</gene>
<proteinExistence type="predicted"/>
<dbReference type="Proteomes" id="UP000499080">
    <property type="component" value="Unassembled WGS sequence"/>
</dbReference>
<dbReference type="EMBL" id="BGPR01043905">
    <property type="protein sequence ID" value="GBO20574.1"/>
    <property type="molecule type" value="Genomic_DNA"/>
</dbReference>
<dbReference type="AlphaFoldDB" id="A0A4Y2V832"/>
<evidence type="ECO:0000256" key="1">
    <source>
        <dbReference type="SAM" id="MobiDB-lite"/>
    </source>
</evidence>
<sequence>MNFSSQETVLESYRETSKKSVRQKSSEIGVSKSSIHRILRHSQRESCIPSMIHAINEDDPNRRKEGKQFFEWYLEKCEHDAQFPGKIVWSHEAMFKLKGTINLHDCIVTGQLQIHIL</sequence>
<dbReference type="EMBL" id="BGPR01043907">
    <property type="protein sequence ID" value="GBO20575.1"/>
    <property type="molecule type" value="Genomic_DNA"/>
</dbReference>
<comment type="caution">
    <text evidence="2">The sequence shown here is derived from an EMBL/GenBank/DDBJ whole genome shotgun (WGS) entry which is preliminary data.</text>
</comment>
<evidence type="ECO:0000313" key="2">
    <source>
        <dbReference type="EMBL" id="GBO20574.1"/>
    </source>
</evidence>
<reference evidence="2 4" key="1">
    <citation type="journal article" date="2019" name="Sci. Rep.">
        <title>Orb-weaving spider Araneus ventricosus genome elucidates the spidroin gene catalogue.</title>
        <authorList>
            <person name="Kono N."/>
            <person name="Nakamura H."/>
            <person name="Ohtoshi R."/>
            <person name="Moran D.A.P."/>
            <person name="Shinohara A."/>
            <person name="Yoshida Y."/>
            <person name="Fujiwara M."/>
            <person name="Mori M."/>
            <person name="Tomita M."/>
            <person name="Arakawa K."/>
        </authorList>
    </citation>
    <scope>NUCLEOTIDE SEQUENCE [LARGE SCALE GENOMIC DNA]</scope>
</reference>
<accession>A0A4Y2V832</accession>
<protein>
    <submittedName>
        <fullName evidence="2">Uncharacterized protein</fullName>
    </submittedName>
</protein>
<dbReference type="PANTHER" id="PTHR47326:SF1">
    <property type="entry name" value="HTH PSQ-TYPE DOMAIN-CONTAINING PROTEIN"/>
    <property type="match status" value="1"/>
</dbReference>
<dbReference type="OrthoDB" id="10066061at2759"/>
<dbReference type="PANTHER" id="PTHR47326">
    <property type="entry name" value="TRANSPOSABLE ELEMENT TC3 TRANSPOSASE-LIKE PROTEIN"/>
    <property type="match status" value="1"/>
</dbReference>